<reference evidence="2 4" key="1">
    <citation type="journal article" date="2008" name="Science">
        <title>The Physcomitrella genome reveals evolutionary insights into the conquest of land by plants.</title>
        <authorList>
            <person name="Rensing S."/>
            <person name="Lang D."/>
            <person name="Zimmer A."/>
            <person name="Terry A."/>
            <person name="Salamov A."/>
            <person name="Shapiro H."/>
            <person name="Nishiyama T."/>
            <person name="Perroud P.-F."/>
            <person name="Lindquist E."/>
            <person name="Kamisugi Y."/>
            <person name="Tanahashi T."/>
            <person name="Sakakibara K."/>
            <person name="Fujita T."/>
            <person name="Oishi K."/>
            <person name="Shin-I T."/>
            <person name="Kuroki Y."/>
            <person name="Toyoda A."/>
            <person name="Suzuki Y."/>
            <person name="Hashimoto A."/>
            <person name="Yamaguchi K."/>
            <person name="Sugano A."/>
            <person name="Kohara Y."/>
            <person name="Fujiyama A."/>
            <person name="Anterola A."/>
            <person name="Aoki S."/>
            <person name="Ashton N."/>
            <person name="Barbazuk W.B."/>
            <person name="Barker E."/>
            <person name="Bennetzen J."/>
            <person name="Bezanilla M."/>
            <person name="Blankenship R."/>
            <person name="Cho S.H."/>
            <person name="Dutcher S."/>
            <person name="Estelle M."/>
            <person name="Fawcett J.A."/>
            <person name="Gundlach H."/>
            <person name="Hanada K."/>
            <person name="Heyl A."/>
            <person name="Hicks K.A."/>
            <person name="Hugh J."/>
            <person name="Lohr M."/>
            <person name="Mayer K."/>
            <person name="Melkozernov A."/>
            <person name="Murata T."/>
            <person name="Nelson D."/>
            <person name="Pils B."/>
            <person name="Prigge M."/>
            <person name="Reiss B."/>
            <person name="Renner T."/>
            <person name="Rombauts S."/>
            <person name="Rushton P."/>
            <person name="Sanderfoot A."/>
            <person name="Schween G."/>
            <person name="Shiu S.-H."/>
            <person name="Stueber K."/>
            <person name="Theodoulou F.L."/>
            <person name="Tu H."/>
            <person name="Van de Peer Y."/>
            <person name="Verrier P.J."/>
            <person name="Waters E."/>
            <person name="Wood A."/>
            <person name="Yang L."/>
            <person name="Cove D."/>
            <person name="Cuming A."/>
            <person name="Hasebe M."/>
            <person name="Lucas S."/>
            <person name="Mishler D.B."/>
            <person name="Reski R."/>
            <person name="Grigoriev I."/>
            <person name="Quatrano R.S."/>
            <person name="Boore J.L."/>
        </authorList>
    </citation>
    <scope>NUCLEOTIDE SEQUENCE [LARGE SCALE GENOMIC DNA]</scope>
    <source>
        <strain evidence="3 4">cv. Gransden 2004</strain>
    </source>
</reference>
<reference evidence="3" key="3">
    <citation type="submission" date="2020-12" db="UniProtKB">
        <authorList>
            <consortium name="EnsemblPlants"/>
        </authorList>
    </citation>
    <scope>IDENTIFICATION</scope>
</reference>
<dbReference type="Gramene" id="Pp3c3_5080V3.1">
    <property type="protein sequence ID" value="PAC:32943584.CDS.1"/>
    <property type="gene ID" value="Pp3c3_5080"/>
</dbReference>
<evidence type="ECO:0000256" key="1">
    <source>
        <dbReference type="SAM" id="MobiDB-lite"/>
    </source>
</evidence>
<evidence type="ECO:0000313" key="3">
    <source>
        <dbReference type="EnsemblPlants" id="PAC:32943584.CDS.1"/>
    </source>
</evidence>
<dbReference type="Pfam" id="PF14223">
    <property type="entry name" value="Retrotran_gag_2"/>
    <property type="match status" value="1"/>
</dbReference>
<dbReference type="EMBL" id="ABEU02000003">
    <property type="protein sequence ID" value="PNR57027.1"/>
    <property type="molecule type" value="Genomic_DNA"/>
</dbReference>
<protein>
    <submittedName>
        <fullName evidence="2 3">Uncharacterized protein</fullName>
    </submittedName>
</protein>
<dbReference type="EnsemblPlants" id="Pp3c3_5080V3.1">
    <property type="protein sequence ID" value="PAC:32943584.CDS.1"/>
    <property type="gene ID" value="Pp3c3_5080"/>
</dbReference>
<accession>A0A2K1KTB7</accession>
<dbReference type="PaxDb" id="3218-PP1S1_731V6.1"/>
<proteinExistence type="predicted"/>
<keyword evidence="4" id="KW-1185">Reference proteome</keyword>
<dbReference type="InParanoid" id="A0A2K1KTB7"/>
<reference evidence="2 4" key="2">
    <citation type="journal article" date="2018" name="Plant J.">
        <title>The Physcomitrella patens chromosome-scale assembly reveals moss genome structure and evolution.</title>
        <authorList>
            <person name="Lang D."/>
            <person name="Ullrich K.K."/>
            <person name="Murat F."/>
            <person name="Fuchs J."/>
            <person name="Jenkins J."/>
            <person name="Haas F.B."/>
            <person name="Piednoel M."/>
            <person name="Gundlach H."/>
            <person name="Van Bel M."/>
            <person name="Meyberg R."/>
            <person name="Vives C."/>
            <person name="Morata J."/>
            <person name="Symeonidi A."/>
            <person name="Hiss M."/>
            <person name="Muchero W."/>
            <person name="Kamisugi Y."/>
            <person name="Saleh O."/>
            <person name="Blanc G."/>
            <person name="Decker E.L."/>
            <person name="van Gessel N."/>
            <person name="Grimwood J."/>
            <person name="Hayes R.D."/>
            <person name="Graham S.W."/>
            <person name="Gunter L.E."/>
            <person name="McDaniel S.F."/>
            <person name="Hoernstein S.N.W."/>
            <person name="Larsson A."/>
            <person name="Li F.W."/>
            <person name="Perroud P.F."/>
            <person name="Phillips J."/>
            <person name="Ranjan P."/>
            <person name="Rokshar D.S."/>
            <person name="Rothfels C.J."/>
            <person name="Schneider L."/>
            <person name="Shu S."/>
            <person name="Stevenson D.W."/>
            <person name="Thummler F."/>
            <person name="Tillich M."/>
            <person name="Villarreal Aguilar J.C."/>
            <person name="Widiez T."/>
            <person name="Wong G.K."/>
            <person name="Wymore A."/>
            <person name="Zhang Y."/>
            <person name="Zimmer A.D."/>
            <person name="Quatrano R.S."/>
            <person name="Mayer K.F.X."/>
            <person name="Goodstein D."/>
            <person name="Casacuberta J.M."/>
            <person name="Vandepoele K."/>
            <person name="Reski R."/>
            <person name="Cuming A.C."/>
            <person name="Tuskan G.A."/>
            <person name="Maumus F."/>
            <person name="Salse J."/>
            <person name="Schmutz J."/>
            <person name="Rensing S.A."/>
        </authorList>
    </citation>
    <scope>NUCLEOTIDE SEQUENCE [LARGE SCALE GENOMIC DNA]</scope>
    <source>
        <strain evidence="3 4">cv. Gransden 2004</strain>
    </source>
</reference>
<evidence type="ECO:0000313" key="4">
    <source>
        <dbReference type="Proteomes" id="UP000006727"/>
    </source>
</evidence>
<name>A0A2K1KTB7_PHYPA</name>
<dbReference type="AlphaFoldDB" id="A0A2K1KTB7"/>
<gene>
    <name evidence="2" type="ORF">PHYPA_004020</name>
</gene>
<dbReference type="Proteomes" id="UP000006727">
    <property type="component" value="Chromosome 3"/>
</dbReference>
<evidence type="ECO:0000313" key="2">
    <source>
        <dbReference type="EMBL" id="PNR57027.1"/>
    </source>
</evidence>
<feature type="compositionally biased region" description="Basic and acidic residues" evidence="1">
    <location>
        <begin position="85"/>
        <end position="107"/>
    </location>
</feature>
<organism evidence="2">
    <name type="scientific">Physcomitrium patens</name>
    <name type="common">Spreading-leaved earth moss</name>
    <name type="synonym">Physcomitrella patens</name>
    <dbReference type="NCBI Taxonomy" id="3218"/>
    <lineage>
        <taxon>Eukaryota</taxon>
        <taxon>Viridiplantae</taxon>
        <taxon>Streptophyta</taxon>
        <taxon>Embryophyta</taxon>
        <taxon>Bryophyta</taxon>
        <taxon>Bryophytina</taxon>
        <taxon>Bryopsida</taxon>
        <taxon>Funariidae</taxon>
        <taxon>Funariales</taxon>
        <taxon>Funariaceae</taxon>
        <taxon>Physcomitrium</taxon>
    </lineage>
</organism>
<feature type="region of interest" description="Disordered" evidence="1">
    <location>
        <begin position="79"/>
        <end position="107"/>
    </location>
</feature>
<sequence>MGSRRLMLRRLVTSRKQEASTMENYLKEIKSIIDQLEVISVTIPDDFLSLLLLHSLLKEYQLFRKLLIGNDNLPTFSELVSNSDSHGHGGGDKRSGSLLEKKEFQQL</sequence>